<organism evidence="10 11">
    <name type="scientific">Dreissena polymorpha</name>
    <name type="common">Zebra mussel</name>
    <name type="synonym">Mytilus polymorpha</name>
    <dbReference type="NCBI Taxonomy" id="45954"/>
    <lineage>
        <taxon>Eukaryota</taxon>
        <taxon>Metazoa</taxon>
        <taxon>Spiralia</taxon>
        <taxon>Lophotrochozoa</taxon>
        <taxon>Mollusca</taxon>
        <taxon>Bivalvia</taxon>
        <taxon>Autobranchia</taxon>
        <taxon>Heteroconchia</taxon>
        <taxon>Euheterodonta</taxon>
        <taxon>Imparidentia</taxon>
        <taxon>Neoheterodontei</taxon>
        <taxon>Myida</taxon>
        <taxon>Dreissenoidea</taxon>
        <taxon>Dreissenidae</taxon>
        <taxon>Dreissena</taxon>
    </lineage>
</organism>
<dbReference type="InterPro" id="IPR004123">
    <property type="entry name" value="Dim1"/>
</dbReference>
<dbReference type="GO" id="GO:0000398">
    <property type="term" value="P:mRNA splicing, via spliceosome"/>
    <property type="evidence" value="ECO:0007669"/>
    <property type="project" value="InterPro"/>
</dbReference>
<reference evidence="10" key="1">
    <citation type="journal article" date="2019" name="bioRxiv">
        <title>The Genome of the Zebra Mussel, Dreissena polymorpha: A Resource for Invasive Species Research.</title>
        <authorList>
            <person name="McCartney M.A."/>
            <person name="Auch B."/>
            <person name="Kono T."/>
            <person name="Mallez S."/>
            <person name="Zhang Y."/>
            <person name="Obille A."/>
            <person name="Becker A."/>
            <person name="Abrahante J.E."/>
            <person name="Garbe J."/>
            <person name="Badalamenti J.P."/>
            <person name="Herman A."/>
            <person name="Mangelson H."/>
            <person name="Liachko I."/>
            <person name="Sullivan S."/>
            <person name="Sone E.D."/>
            <person name="Koren S."/>
            <person name="Silverstein K.A.T."/>
            <person name="Beckman K.B."/>
            <person name="Gohl D.M."/>
        </authorList>
    </citation>
    <scope>NUCLEOTIDE SEQUENCE</scope>
    <source>
        <strain evidence="10">Duluth1</strain>
        <tissue evidence="10">Whole animal</tissue>
    </source>
</reference>
<evidence type="ECO:0000256" key="9">
    <source>
        <dbReference type="PIRNR" id="PIRNR017199"/>
    </source>
</evidence>
<dbReference type="OrthoDB" id="147752at2759"/>
<dbReference type="SUPFAM" id="SSF52833">
    <property type="entry name" value="Thioredoxin-like"/>
    <property type="match status" value="1"/>
</dbReference>
<dbReference type="PANTHER" id="PTHR12052">
    <property type="entry name" value="THIOREDOXIN-LIKE PROTEN 4A, 4B"/>
    <property type="match status" value="1"/>
</dbReference>
<comment type="function">
    <text evidence="7">Essential role in pre-mRNA splicing. Required in cell cycle progression for S/G(2) transition.</text>
</comment>
<keyword evidence="6" id="KW-0131">Cell cycle</keyword>
<accession>A0A9D4RWQ6</accession>
<gene>
    <name evidence="10" type="ORF">DPMN_005328</name>
</gene>
<keyword evidence="5 9" id="KW-0539">Nucleus</keyword>
<protein>
    <recommendedName>
        <fullName evidence="9">Thioredoxin-like protein</fullName>
    </recommendedName>
</protein>
<keyword evidence="11" id="KW-1185">Reference proteome</keyword>
<comment type="subunit">
    <text evidence="8">Homodimer. Interacts with the U5-102 kDa protein subunit of the spliceosome.</text>
</comment>
<dbReference type="SMART" id="SM01410">
    <property type="entry name" value="DIM1"/>
    <property type="match status" value="1"/>
</dbReference>
<evidence type="ECO:0000256" key="2">
    <source>
        <dbReference type="ARBA" id="ARBA00008241"/>
    </source>
</evidence>
<dbReference type="Pfam" id="PF02966">
    <property type="entry name" value="DIM1"/>
    <property type="match status" value="1"/>
</dbReference>
<evidence type="ECO:0000256" key="3">
    <source>
        <dbReference type="ARBA" id="ARBA00022664"/>
    </source>
</evidence>
<dbReference type="Gene3D" id="3.40.30.10">
    <property type="entry name" value="Glutaredoxin"/>
    <property type="match status" value="1"/>
</dbReference>
<evidence type="ECO:0000313" key="11">
    <source>
        <dbReference type="Proteomes" id="UP000828390"/>
    </source>
</evidence>
<dbReference type="EMBL" id="JAIWYP010000001">
    <property type="protein sequence ID" value="KAH3881402.1"/>
    <property type="molecule type" value="Genomic_DNA"/>
</dbReference>
<comment type="function">
    <text evidence="9">Plays role in pre-mRNA splicing.</text>
</comment>
<dbReference type="FunFam" id="3.40.30.10:FF:000059">
    <property type="entry name" value="Thioredoxin-like protein"/>
    <property type="match status" value="1"/>
</dbReference>
<name>A0A9D4RWQ6_DREPO</name>
<evidence type="ECO:0000256" key="4">
    <source>
        <dbReference type="ARBA" id="ARBA00023187"/>
    </source>
</evidence>
<proteinExistence type="inferred from homology"/>
<dbReference type="Proteomes" id="UP000828390">
    <property type="component" value="Unassembled WGS sequence"/>
</dbReference>
<evidence type="ECO:0000256" key="5">
    <source>
        <dbReference type="ARBA" id="ARBA00023242"/>
    </source>
</evidence>
<evidence type="ECO:0000256" key="6">
    <source>
        <dbReference type="ARBA" id="ARBA00023306"/>
    </source>
</evidence>
<sequence length="150" mass="17253">MASYLLPCLTTKHEVDNVIRHTEEVVLVLRFGRDDDHVCLQLDNILAKAVDDLAKMAKIYAVNVDHVPVYTRYFDITLIPATIFFFNAQHMKVDWGTADHTKFIGTFKCKQDFIDVVEVIFRGAMKGKLMVQSPLDPTSLQKYELVYKEI</sequence>
<dbReference type="InterPro" id="IPR036249">
    <property type="entry name" value="Thioredoxin-like_sf"/>
</dbReference>
<comment type="subcellular location">
    <subcellularLocation>
        <location evidence="1 9">Nucleus</location>
    </subcellularLocation>
</comment>
<evidence type="ECO:0000256" key="7">
    <source>
        <dbReference type="ARBA" id="ARBA00060348"/>
    </source>
</evidence>
<dbReference type="PIRSF" id="PIRSF017199">
    <property type="entry name" value="mRNA_splic_U5"/>
    <property type="match status" value="1"/>
</dbReference>
<evidence type="ECO:0000256" key="8">
    <source>
        <dbReference type="ARBA" id="ARBA00063722"/>
    </source>
</evidence>
<evidence type="ECO:0000313" key="10">
    <source>
        <dbReference type="EMBL" id="KAH3881402.1"/>
    </source>
</evidence>
<dbReference type="AlphaFoldDB" id="A0A9D4RWQ6"/>
<dbReference type="GO" id="GO:0005682">
    <property type="term" value="C:U5 snRNP"/>
    <property type="evidence" value="ECO:0007669"/>
    <property type="project" value="UniProtKB-UniRule"/>
</dbReference>
<keyword evidence="3 9" id="KW-0507">mRNA processing</keyword>
<evidence type="ECO:0000256" key="1">
    <source>
        <dbReference type="ARBA" id="ARBA00004123"/>
    </source>
</evidence>
<dbReference type="GO" id="GO:0046540">
    <property type="term" value="C:U4/U6 x U5 tri-snRNP complex"/>
    <property type="evidence" value="ECO:0007669"/>
    <property type="project" value="UniProtKB-UniRule"/>
</dbReference>
<dbReference type="GO" id="GO:0005681">
    <property type="term" value="C:spliceosomal complex"/>
    <property type="evidence" value="ECO:0007669"/>
    <property type="project" value="TreeGrafter"/>
</dbReference>
<comment type="caution">
    <text evidence="10">The sequence shown here is derived from an EMBL/GenBank/DDBJ whole genome shotgun (WGS) entry which is preliminary data.</text>
</comment>
<keyword evidence="4 9" id="KW-0508">mRNA splicing</keyword>
<reference evidence="10" key="2">
    <citation type="submission" date="2020-11" db="EMBL/GenBank/DDBJ databases">
        <authorList>
            <person name="McCartney M.A."/>
            <person name="Auch B."/>
            <person name="Kono T."/>
            <person name="Mallez S."/>
            <person name="Becker A."/>
            <person name="Gohl D.M."/>
            <person name="Silverstein K.A.T."/>
            <person name="Koren S."/>
            <person name="Bechman K.B."/>
            <person name="Herman A."/>
            <person name="Abrahante J.E."/>
            <person name="Garbe J."/>
        </authorList>
    </citation>
    <scope>NUCLEOTIDE SEQUENCE</scope>
    <source>
        <strain evidence="10">Duluth1</strain>
        <tissue evidence="10">Whole animal</tissue>
    </source>
</reference>
<dbReference type="PANTHER" id="PTHR12052:SF4">
    <property type="entry name" value="THIOREDOXIN-LIKE PROTEIN 4B"/>
    <property type="match status" value="1"/>
</dbReference>
<comment type="similarity">
    <text evidence="2 9">Belongs to the DIM1 family.</text>
</comment>